<keyword evidence="4" id="KW-1185">Reference proteome</keyword>
<proteinExistence type="predicted"/>
<dbReference type="STRING" id="754477.Q7C_1745"/>
<dbReference type="OrthoDB" id="9807854at2"/>
<evidence type="ECO:0000256" key="1">
    <source>
        <dbReference type="SAM" id="Coils"/>
    </source>
</evidence>
<dbReference type="Pfam" id="PF07396">
    <property type="entry name" value="Porin_O_P"/>
    <property type="match status" value="1"/>
</dbReference>
<keyword evidence="1" id="KW-0175">Coiled coil</keyword>
<dbReference type="HOGENOM" id="CLU_031025_4_0_6"/>
<evidence type="ECO:0000313" key="4">
    <source>
        <dbReference type="Proteomes" id="UP000009145"/>
    </source>
</evidence>
<organism evidence="3 4">
    <name type="scientific">Methylophaga frappieri (strain ATCC BAA-2434 / DSM 25690 / JAM7)</name>
    <dbReference type="NCBI Taxonomy" id="754477"/>
    <lineage>
        <taxon>Bacteria</taxon>
        <taxon>Pseudomonadati</taxon>
        <taxon>Pseudomonadota</taxon>
        <taxon>Gammaproteobacteria</taxon>
        <taxon>Thiotrichales</taxon>
        <taxon>Piscirickettsiaceae</taxon>
        <taxon>Methylophaga</taxon>
    </lineage>
</organism>
<dbReference type="InterPro" id="IPR023614">
    <property type="entry name" value="Porin_dom_sf"/>
</dbReference>
<sequence length="460" mass="50466" precursor="true">MKLKTSAMLIAGALLGAATLPAQANNEAMLDLLKVLRDKGTISANDYDMLKNAAAADKEMAEAEKAEMKKEVEEATANMPEITTDGKLVVADKKGNWEFQPIGRVMWDALSVDNDGLYDGTGIGDNEGRGTELRRARLGFQGSIYDWSYKFEADFAGGDASIKDAYVGYGNNLSDNIKWGVKLGQSHIAFGYNTKASSKYMSFIDRPFYADSALSPARESGAVFQINDKDYRWLLATSFTSGAIDAGETDVDDADTWAIRGSFVPFMQDSKHLLQIGAGYLNRGNGDGTFRYRQRAVSHITSERPIDTSVAGYDGSTAFTADVLGIYGPFHALAEYVDYSAESNVNSDQDFTGYSVEAGYFLTGESYKWKKGYNSGVSPKSPWGAWQLVARFENIETEGVIGGSVQTEDEADKFTFGINYIPRKNLRLMLNYDKITDLTVNGVDTDAEPSALKFRAQAFW</sequence>
<dbReference type="EMBL" id="CP003380">
    <property type="protein sequence ID" value="AFJ02886.1"/>
    <property type="molecule type" value="Genomic_DNA"/>
</dbReference>
<evidence type="ECO:0000313" key="3">
    <source>
        <dbReference type="EMBL" id="AFJ02886.1"/>
    </source>
</evidence>
<dbReference type="RefSeq" id="WP_014704306.1">
    <property type="nucleotide sequence ID" value="NC_017856.1"/>
</dbReference>
<dbReference type="AlphaFoldDB" id="I1YIZ3"/>
<reference evidence="3 4" key="1">
    <citation type="journal article" date="2012" name="J. Bacteriol.">
        <title>Complete genome sequences of Methylophaga sp. strain JAM1 and Methylophaga sp. strain JAM7.</title>
        <authorList>
            <person name="Villeneuve C."/>
            <person name="Martineau C."/>
            <person name="Mauffrey F."/>
            <person name="Villemur R."/>
        </authorList>
    </citation>
    <scope>NUCLEOTIDE SEQUENCE [LARGE SCALE GENOMIC DNA]</scope>
    <source>
        <strain evidence="3 4">JAM7</strain>
    </source>
</reference>
<keyword evidence="2" id="KW-0732">Signal</keyword>
<dbReference type="KEGG" id="mec:Q7C_1745"/>
<feature type="signal peptide" evidence="2">
    <location>
        <begin position="1"/>
        <end position="24"/>
    </location>
</feature>
<dbReference type="SUPFAM" id="SSF56935">
    <property type="entry name" value="Porins"/>
    <property type="match status" value="1"/>
</dbReference>
<dbReference type="Proteomes" id="UP000009145">
    <property type="component" value="Chromosome"/>
</dbReference>
<dbReference type="Gene3D" id="2.40.160.10">
    <property type="entry name" value="Porin"/>
    <property type="match status" value="1"/>
</dbReference>
<dbReference type="eggNOG" id="COG3746">
    <property type="taxonomic scope" value="Bacteria"/>
</dbReference>
<feature type="chain" id="PRO_5003654642" evidence="2">
    <location>
        <begin position="25"/>
        <end position="460"/>
    </location>
</feature>
<name>I1YIZ3_METFJ</name>
<dbReference type="InterPro" id="IPR010870">
    <property type="entry name" value="Porin_O/P"/>
</dbReference>
<gene>
    <name evidence="3" type="ordered locus">Q7C_1745</name>
</gene>
<feature type="coiled-coil region" evidence="1">
    <location>
        <begin position="51"/>
        <end position="85"/>
    </location>
</feature>
<dbReference type="PATRIC" id="fig|754477.3.peg.1715"/>
<accession>I1YIZ3</accession>
<evidence type="ECO:0000256" key="2">
    <source>
        <dbReference type="SAM" id="SignalP"/>
    </source>
</evidence>
<protein>
    <submittedName>
        <fullName evidence="3">Phosphate-specific outer membrane porin OprP, Pyrophosphate-specific outer membrane porin OprO</fullName>
    </submittedName>
</protein>